<dbReference type="GO" id="GO:0005634">
    <property type="term" value="C:nucleus"/>
    <property type="evidence" value="ECO:0007669"/>
    <property type="project" value="TreeGrafter"/>
</dbReference>
<dbReference type="CDD" id="cd12550">
    <property type="entry name" value="RRM_II_PABPN1"/>
    <property type="match status" value="1"/>
</dbReference>
<feature type="compositionally biased region" description="Low complexity" evidence="6">
    <location>
        <begin position="16"/>
        <end position="27"/>
    </location>
</feature>
<dbReference type="PANTHER" id="PTHR23236">
    <property type="entry name" value="EUKARYOTIC TRANSLATION INITIATION FACTOR 4B/4H"/>
    <property type="match status" value="1"/>
</dbReference>
<evidence type="ECO:0000259" key="7">
    <source>
        <dbReference type="PROSITE" id="PS50102"/>
    </source>
</evidence>
<evidence type="ECO:0000256" key="5">
    <source>
        <dbReference type="SAM" id="Coils"/>
    </source>
</evidence>
<comment type="subcellular location">
    <subcellularLocation>
        <location evidence="1">Cytoplasm</location>
    </subcellularLocation>
</comment>
<dbReference type="AlphaFoldDB" id="A0A443R8W4"/>
<name>A0A443R8W4_9ACAR</name>
<feature type="region of interest" description="Disordered" evidence="6">
    <location>
        <begin position="179"/>
        <end position="200"/>
    </location>
</feature>
<organism evidence="8 9">
    <name type="scientific">Dinothrombium tinctorium</name>
    <dbReference type="NCBI Taxonomy" id="1965070"/>
    <lineage>
        <taxon>Eukaryota</taxon>
        <taxon>Metazoa</taxon>
        <taxon>Ecdysozoa</taxon>
        <taxon>Arthropoda</taxon>
        <taxon>Chelicerata</taxon>
        <taxon>Arachnida</taxon>
        <taxon>Acari</taxon>
        <taxon>Acariformes</taxon>
        <taxon>Trombidiformes</taxon>
        <taxon>Prostigmata</taxon>
        <taxon>Anystina</taxon>
        <taxon>Parasitengona</taxon>
        <taxon>Trombidioidea</taxon>
        <taxon>Trombidiidae</taxon>
        <taxon>Dinothrombium</taxon>
    </lineage>
</organism>
<keyword evidence="2" id="KW-0963">Cytoplasm</keyword>
<dbReference type="SMART" id="SM00360">
    <property type="entry name" value="RRM"/>
    <property type="match status" value="1"/>
</dbReference>
<dbReference type="PANTHER" id="PTHR23236:SF12">
    <property type="entry name" value="EUKARYOTIC INITIATION FACTOR 4B-RELATED"/>
    <property type="match status" value="1"/>
</dbReference>
<protein>
    <submittedName>
        <fullName evidence="8">Polyadenylate-binding protein 2-A-like isoform X2</fullName>
    </submittedName>
</protein>
<proteinExistence type="predicted"/>
<reference evidence="8 9" key="1">
    <citation type="journal article" date="2018" name="Gigascience">
        <title>Genomes of trombidid mites reveal novel predicted allergens and laterally-transferred genes associated with secondary metabolism.</title>
        <authorList>
            <person name="Dong X."/>
            <person name="Chaisiri K."/>
            <person name="Xia D."/>
            <person name="Armstrong S.D."/>
            <person name="Fang Y."/>
            <person name="Donnelly M.J."/>
            <person name="Kadowaki T."/>
            <person name="McGarry J.W."/>
            <person name="Darby A.C."/>
            <person name="Makepeace B.L."/>
        </authorList>
    </citation>
    <scope>NUCLEOTIDE SEQUENCE [LARGE SCALE GENOMIC DNA]</scope>
    <source>
        <strain evidence="8">UoL-WK</strain>
    </source>
</reference>
<dbReference type="STRING" id="1965070.A0A443R8W4"/>
<feature type="coiled-coil region" evidence="5">
    <location>
        <begin position="59"/>
        <end position="89"/>
    </location>
</feature>
<dbReference type="SUPFAM" id="SSF54928">
    <property type="entry name" value="RNA-binding domain, RBD"/>
    <property type="match status" value="1"/>
</dbReference>
<evidence type="ECO:0000313" key="9">
    <source>
        <dbReference type="Proteomes" id="UP000285301"/>
    </source>
</evidence>
<dbReference type="GO" id="GO:0005737">
    <property type="term" value="C:cytoplasm"/>
    <property type="evidence" value="ECO:0007669"/>
    <property type="project" value="UniProtKB-SubCell"/>
</dbReference>
<evidence type="ECO:0000256" key="6">
    <source>
        <dbReference type="SAM" id="MobiDB-lite"/>
    </source>
</evidence>
<dbReference type="FunFam" id="3.30.70.330:FF:000311">
    <property type="entry name" value="polyadenylate-binding protein 2"/>
    <property type="match status" value="1"/>
</dbReference>
<dbReference type="Gene3D" id="3.30.70.330">
    <property type="match status" value="1"/>
</dbReference>
<keyword evidence="3 4" id="KW-0694">RNA-binding</keyword>
<accession>A0A443R8W4</accession>
<evidence type="ECO:0000256" key="4">
    <source>
        <dbReference type="PROSITE-ProRule" id="PRU00176"/>
    </source>
</evidence>
<comment type="caution">
    <text evidence="8">The sequence shown here is derived from an EMBL/GenBank/DDBJ whole genome shotgun (WGS) entry which is preliminary data.</text>
</comment>
<evidence type="ECO:0000256" key="2">
    <source>
        <dbReference type="ARBA" id="ARBA00022490"/>
    </source>
</evidence>
<feature type="compositionally biased region" description="Polar residues" evidence="6">
    <location>
        <begin position="36"/>
        <end position="47"/>
    </location>
</feature>
<dbReference type="GO" id="GO:0008143">
    <property type="term" value="F:poly(A) binding"/>
    <property type="evidence" value="ECO:0007669"/>
    <property type="project" value="TreeGrafter"/>
</dbReference>
<dbReference type="Pfam" id="PF00076">
    <property type="entry name" value="RRM_1"/>
    <property type="match status" value="1"/>
</dbReference>
<evidence type="ECO:0000256" key="3">
    <source>
        <dbReference type="ARBA" id="ARBA00022884"/>
    </source>
</evidence>
<dbReference type="Proteomes" id="UP000285301">
    <property type="component" value="Unassembled WGS sequence"/>
</dbReference>
<evidence type="ECO:0000313" key="8">
    <source>
        <dbReference type="EMBL" id="RWS11714.1"/>
    </source>
</evidence>
<dbReference type="InterPro" id="IPR000504">
    <property type="entry name" value="RRM_dom"/>
</dbReference>
<evidence type="ECO:0000256" key="1">
    <source>
        <dbReference type="ARBA" id="ARBA00004496"/>
    </source>
</evidence>
<keyword evidence="5" id="KW-0175">Coiled coil</keyword>
<dbReference type="InterPro" id="IPR035979">
    <property type="entry name" value="RBD_domain_sf"/>
</dbReference>
<feature type="region of interest" description="Disordered" evidence="6">
    <location>
        <begin position="1"/>
        <end position="57"/>
    </location>
</feature>
<dbReference type="PROSITE" id="PS50102">
    <property type="entry name" value="RRM"/>
    <property type="match status" value="1"/>
</dbReference>
<dbReference type="InterPro" id="IPR012677">
    <property type="entry name" value="Nucleotide-bd_a/b_plait_sf"/>
</dbReference>
<dbReference type="EMBL" id="NCKU01001596">
    <property type="protein sequence ID" value="RWS11714.1"/>
    <property type="molecule type" value="Genomic_DNA"/>
</dbReference>
<feature type="domain" description="RRM" evidence="7">
    <location>
        <begin position="105"/>
        <end position="182"/>
    </location>
</feature>
<gene>
    <name evidence="8" type="ORF">B4U79_10989</name>
</gene>
<keyword evidence="9" id="KW-1185">Reference proteome</keyword>
<sequence>MSDSNAEIDNDSKAKNTNGNDTNAYNNSMFEENDGSTEMSLLNNESNLKSDDNTDDPELEAIKARVREMEEEAEKLKQMQDEVEKQLNLSTTGMTPEEKMEVDSRSIYVGNVDYSATADDLERHFHGCGSVNRVTILCDKYTGHPKGFAYIEFADKDSVQTAAALDESLFKGRQIKVCPKRTNRPGMSTTNRPPRGGLRGMRRGAYMGRGAPWMGGFRPTRRPYGRRGWGYPY</sequence>
<dbReference type="OrthoDB" id="4726at2759"/>